<dbReference type="Proteomes" id="UP000827092">
    <property type="component" value="Unassembled WGS sequence"/>
</dbReference>
<evidence type="ECO:0000313" key="2">
    <source>
        <dbReference type="EMBL" id="KAG8201363.1"/>
    </source>
</evidence>
<keyword evidence="1" id="KW-1133">Transmembrane helix</keyword>
<dbReference type="Pfam" id="PF07801">
    <property type="entry name" value="DUF1647"/>
    <property type="match status" value="1"/>
</dbReference>
<keyword evidence="1" id="KW-0812">Transmembrane</keyword>
<dbReference type="InterPro" id="IPR012444">
    <property type="entry name" value="DUF1647"/>
</dbReference>
<dbReference type="EMBL" id="JAFNEN010000006">
    <property type="protein sequence ID" value="KAG8201363.1"/>
    <property type="molecule type" value="Genomic_DNA"/>
</dbReference>
<name>A0AAV6W0L8_9ARAC</name>
<reference evidence="2 3" key="1">
    <citation type="journal article" date="2022" name="Nat. Ecol. Evol.">
        <title>A masculinizing supergene underlies an exaggerated male reproductive morph in a spider.</title>
        <authorList>
            <person name="Hendrickx F."/>
            <person name="De Corte Z."/>
            <person name="Sonet G."/>
            <person name="Van Belleghem S.M."/>
            <person name="Kostlbacher S."/>
            <person name="Vangestel C."/>
        </authorList>
    </citation>
    <scope>NUCLEOTIDE SEQUENCE [LARGE SCALE GENOMIC DNA]</scope>
    <source>
        <strain evidence="2">W744_W776</strain>
    </source>
</reference>
<organism evidence="2 3">
    <name type="scientific">Oedothorax gibbosus</name>
    <dbReference type="NCBI Taxonomy" id="931172"/>
    <lineage>
        <taxon>Eukaryota</taxon>
        <taxon>Metazoa</taxon>
        <taxon>Ecdysozoa</taxon>
        <taxon>Arthropoda</taxon>
        <taxon>Chelicerata</taxon>
        <taxon>Arachnida</taxon>
        <taxon>Araneae</taxon>
        <taxon>Araneomorphae</taxon>
        <taxon>Entelegynae</taxon>
        <taxon>Araneoidea</taxon>
        <taxon>Linyphiidae</taxon>
        <taxon>Erigoninae</taxon>
        <taxon>Oedothorax</taxon>
    </lineage>
</organism>
<sequence>MKGNKRFALFTLCGTLTTFIYILWGNPGTSIRPSIQSFVTETQTRITNWKAAQIHKESSTGPDPVEKYLKQLGFHVDPPRLYPSNRWSNISLPVFVTALLPTDYGFVHGFVKSFQRYFGNSLLIIYDLGLNPSEYSLVNGICNSSNCILRTFDFDLYPSHVRDLKFNAYRPIVIQEVLNQAGAVIMMDVHHYSASEDEKFFRLVDMENDFTLDPDKNSTIVLDSN</sequence>
<keyword evidence="1" id="KW-0472">Membrane</keyword>
<gene>
    <name evidence="2" type="ORF">JTE90_016839</name>
</gene>
<dbReference type="PANTHER" id="PTHR31389:SF4">
    <property type="entry name" value="LD39211P"/>
    <property type="match status" value="1"/>
</dbReference>
<dbReference type="AlphaFoldDB" id="A0AAV6W0L8"/>
<evidence type="ECO:0000313" key="3">
    <source>
        <dbReference type="Proteomes" id="UP000827092"/>
    </source>
</evidence>
<comment type="caution">
    <text evidence="2">The sequence shown here is derived from an EMBL/GenBank/DDBJ whole genome shotgun (WGS) entry which is preliminary data.</text>
</comment>
<feature type="transmembrane region" description="Helical" evidence="1">
    <location>
        <begin position="7"/>
        <end position="24"/>
    </location>
</feature>
<protein>
    <submittedName>
        <fullName evidence="2">Uncharacterized protein</fullName>
    </submittedName>
</protein>
<evidence type="ECO:0000256" key="1">
    <source>
        <dbReference type="SAM" id="Phobius"/>
    </source>
</evidence>
<proteinExistence type="predicted"/>
<accession>A0AAV6W0L8</accession>
<keyword evidence="3" id="KW-1185">Reference proteome</keyword>
<dbReference type="PANTHER" id="PTHR31389">
    <property type="entry name" value="LD39211P"/>
    <property type="match status" value="1"/>
</dbReference>